<evidence type="ECO:0000313" key="8">
    <source>
        <dbReference type="Proteomes" id="UP000316199"/>
    </source>
</evidence>
<dbReference type="GO" id="GO:0016020">
    <property type="term" value="C:membrane"/>
    <property type="evidence" value="ECO:0007669"/>
    <property type="project" value="UniProtKB-SubCell"/>
</dbReference>
<keyword evidence="3 5" id="KW-1133">Transmembrane helix</keyword>
<dbReference type="InterPro" id="IPR006694">
    <property type="entry name" value="Fatty_acid_hydroxylase"/>
</dbReference>
<dbReference type="InterPro" id="IPR050307">
    <property type="entry name" value="Sterol_Desaturase_Related"/>
</dbReference>
<keyword evidence="2 5" id="KW-0812">Transmembrane</keyword>
<dbReference type="EMBL" id="SHAG01000058">
    <property type="protein sequence ID" value="RZO74854.1"/>
    <property type="molecule type" value="Genomic_DNA"/>
</dbReference>
<feature type="transmembrane region" description="Helical" evidence="5">
    <location>
        <begin position="113"/>
        <end position="133"/>
    </location>
</feature>
<organism evidence="7 8">
    <name type="scientific">OM182 bacterium</name>
    <dbReference type="NCBI Taxonomy" id="2510334"/>
    <lineage>
        <taxon>Bacteria</taxon>
        <taxon>Pseudomonadati</taxon>
        <taxon>Pseudomonadota</taxon>
        <taxon>Gammaproteobacteria</taxon>
        <taxon>OMG group</taxon>
        <taxon>OM182 clade</taxon>
    </lineage>
</organism>
<comment type="caution">
    <text evidence="7">The sequence shown here is derived from an EMBL/GenBank/DDBJ whole genome shotgun (WGS) entry which is preliminary data.</text>
</comment>
<evidence type="ECO:0000256" key="2">
    <source>
        <dbReference type="ARBA" id="ARBA00022692"/>
    </source>
</evidence>
<dbReference type="GO" id="GO:0005506">
    <property type="term" value="F:iron ion binding"/>
    <property type="evidence" value="ECO:0007669"/>
    <property type="project" value="InterPro"/>
</dbReference>
<keyword evidence="4 5" id="KW-0472">Membrane</keyword>
<evidence type="ECO:0000256" key="4">
    <source>
        <dbReference type="ARBA" id="ARBA00023136"/>
    </source>
</evidence>
<evidence type="ECO:0000313" key="7">
    <source>
        <dbReference type="EMBL" id="RZO74854.1"/>
    </source>
</evidence>
<name>A0A520RXE4_9GAMM</name>
<dbReference type="AlphaFoldDB" id="A0A520RXE4"/>
<dbReference type="PANTHER" id="PTHR11863">
    <property type="entry name" value="STEROL DESATURASE"/>
    <property type="match status" value="1"/>
</dbReference>
<dbReference type="Pfam" id="PF04116">
    <property type="entry name" value="FA_hydroxylase"/>
    <property type="match status" value="1"/>
</dbReference>
<dbReference type="Proteomes" id="UP000316199">
    <property type="component" value="Unassembled WGS sequence"/>
</dbReference>
<sequence length="296" mass="33931">MESLLEGLLAPLLYPLDPAKRVYWVSILSSLVIASIVVTTQNRQFDIRKQFHSLFDRGYWFNKSTMEDISWMFTNSVLRAALLIPIIGSHLWFTLATGRFLQSTIGDAPEIQLPWFAIASIYALVFLIFEDLSRFGLHFMMHRNPLLWRFHQVHHSATTLTPLTLFRVHPIESAAYFFRGTLIFGLVSGTFIWLFGRQLSTFDIMGVDLLGFLFNLVGANLRHSHIWLSFGVVERLFISPAQHQMHHSRTNGHANLGTYLAVWDKLFKTWKPSGTNPVRDFGLQSARGQENLISAH</sequence>
<accession>A0A520RXE4</accession>
<feature type="transmembrane region" description="Helical" evidence="5">
    <location>
        <begin position="76"/>
        <end position="93"/>
    </location>
</feature>
<comment type="subcellular location">
    <subcellularLocation>
        <location evidence="1">Membrane</location>
    </subcellularLocation>
</comment>
<protein>
    <submittedName>
        <fullName evidence="7">Sterol desaturase family protein</fullName>
    </submittedName>
</protein>
<evidence type="ECO:0000256" key="5">
    <source>
        <dbReference type="SAM" id="Phobius"/>
    </source>
</evidence>
<feature type="transmembrane region" description="Helical" evidence="5">
    <location>
        <begin position="22"/>
        <end position="40"/>
    </location>
</feature>
<gene>
    <name evidence="7" type="ORF">EVA68_08310</name>
</gene>
<evidence type="ECO:0000259" key="6">
    <source>
        <dbReference type="Pfam" id="PF04116"/>
    </source>
</evidence>
<proteinExistence type="predicted"/>
<dbReference type="GO" id="GO:0016491">
    <property type="term" value="F:oxidoreductase activity"/>
    <property type="evidence" value="ECO:0007669"/>
    <property type="project" value="InterPro"/>
</dbReference>
<dbReference type="GO" id="GO:0008610">
    <property type="term" value="P:lipid biosynthetic process"/>
    <property type="evidence" value="ECO:0007669"/>
    <property type="project" value="InterPro"/>
</dbReference>
<evidence type="ECO:0000256" key="1">
    <source>
        <dbReference type="ARBA" id="ARBA00004370"/>
    </source>
</evidence>
<feature type="transmembrane region" description="Helical" evidence="5">
    <location>
        <begin position="176"/>
        <end position="196"/>
    </location>
</feature>
<reference evidence="7 8" key="1">
    <citation type="submission" date="2019-02" db="EMBL/GenBank/DDBJ databases">
        <title>Prokaryotic population dynamics and viral predation in marine succession experiment using metagenomics: the confinement effect.</title>
        <authorList>
            <person name="Haro-Moreno J.M."/>
            <person name="Rodriguez-Valera F."/>
            <person name="Lopez-Perez M."/>
        </authorList>
    </citation>
    <scope>NUCLEOTIDE SEQUENCE [LARGE SCALE GENOMIC DNA]</scope>
    <source>
        <strain evidence="7">MED-G157</strain>
    </source>
</reference>
<feature type="domain" description="Fatty acid hydroxylase" evidence="6">
    <location>
        <begin position="124"/>
        <end position="269"/>
    </location>
</feature>
<evidence type="ECO:0000256" key="3">
    <source>
        <dbReference type="ARBA" id="ARBA00022989"/>
    </source>
</evidence>